<gene>
    <name evidence="5" type="ORF">GCM10023094_09330</name>
</gene>
<dbReference type="Proteomes" id="UP001501183">
    <property type="component" value="Unassembled WGS sequence"/>
</dbReference>
<keyword evidence="2" id="KW-0238">DNA-binding</keyword>
<evidence type="ECO:0000256" key="2">
    <source>
        <dbReference type="ARBA" id="ARBA00023125"/>
    </source>
</evidence>
<evidence type="ECO:0000256" key="3">
    <source>
        <dbReference type="ARBA" id="ARBA00023172"/>
    </source>
</evidence>
<dbReference type="PROSITE" id="PS51736">
    <property type="entry name" value="RECOMBINASES_3"/>
    <property type="match status" value="1"/>
</dbReference>
<feature type="domain" description="Resolvase/invertase-type recombinase catalytic" evidence="4">
    <location>
        <begin position="21"/>
        <end position="155"/>
    </location>
</feature>
<name>A0ABP8NXV8_9NOCA</name>
<dbReference type="PANTHER" id="PTHR30461">
    <property type="entry name" value="DNA-INVERTASE FROM LAMBDOID PROPHAGE"/>
    <property type="match status" value="1"/>
</dbReference>
<comment type="similarity">
    <text evidence="1">Belongs to the site-specific recombinase resolvase family.</text>
</comment>
<dbReference type="Pfam" id="PF00239">
    <property type="entry name" value="Resolvase"/>
    <property type="match status" value="1"/>
</dbReference>
<protein>
    <submittedName>
        <fullName evidence="5">Recombinase family protein</fullName>
    </submittedName>
</protein>
<evidence type="ECO:0000256" key="1">
    <source>
        <dbReference type="ARBA" id="ARBA00009913"/>
    </source>
</evidence>
<dbReference type="EMBL" id="BAABFB010000022">
    <property type="protein sequence ID" value="GAA4474188.1"/>
    <property type="molecule type" value="Genomic_DNA"/>
</dbReference>
<dbReference type="PANTHER" id="PTHR30461:SF2">
    <property type="entry name" value="SERINE RECOMBINASE PINE-RELATED"/>
    <property type="match status" value="1"/>
</dbReference>
<evidence type="ECO:0000313" key="5">
    <source>
        <dbReference type="EMBL" id="GAA4474188.1"/>
    </source>
</evidence>
<evidence type="ECO:0000313" key="6">
    <source>
        <dbReference type="Proteomes" id="UP001501183"/>
    </source>
</evidence>
<sequence length="210" mass="22633">MPRTSDEAAKLFELNPDGDPAVVGYARISTGGQDHALQLDALRAAGCGRIYIDTVSGATDKRPALGACLDHLREGDTLTVWKLDRLGRSMIHLVQTVEGLLTRGVGFRVITQSGIDTTTSDGNLVFQIFAAFAEFERNLISERTRAGLDAARARGRKGGRKASLSPNKVKVARQMRDNGLTLDEIAAELGVSRSSVYRHLRTDAAEGEAP</sequence>
<dbReference type="SUPFAM" id="SSF46689">
    <property type="entry name" value="Homeodomain-like"/>
    <property type="match status" value="1"/>
</dbReference>
<dbReference type="Pfam" id="PF02796">
    <property type="entry name" value="HTH_7"/>
    <property type="match status" value="1"/>
</dbReference>
<dbReference type="InterPro" id="IPR036162">
    <property type="entry name" value="Resolvase-like_N_sf"/>
</dbReference>
<organism evidence="5 6">
    <name type="scientific">Rhodococcus olei</name>
    <dbReference type="NCBI Taxonomy" id="2161675"/>
    <lineage>
        <taxon>Bacteria</taxon>
        <taxon>Bacillati</taxon>
        <taxon>Actinomycetota</taxon>
        <taxon>Actinomycetes</taxon>
        <taxon>Mycobacteriales</taxon>
        <taxon>Nocardiaceae</taxon>
        <taxon>Rhodococcus</taxon>
    </lineage>
</organism>
<accession>A0ABP8NXV8</accession>
<dbReference type="SUPFAM" id="SSF53041">
    <property type="entry name" value="Resolvase-like"/>
    <property type="match status" value="1"/>
</dbReference>
<dbReference type="Gene3D" id="1.10.10.60">
    <property type="entry name" value="Homeodomain-like"/>
    <property type="match status" value="1"/>
</dbReference>
<dbReference type="InterPro" id="IPR050639">
    <property type="entry name" value="SSR_resolvase"/>
</dbReference>
<comment type="caution">
    <text evidence="5">The sequence shown here is derived from an EMBL/GenBank/DDBJ whole genome shotgun (WGS) entry which is preliminary data.</text>
</comment>
<keyword evidence="3" id="KW-0233">DNA recombination</keyword>
<dbReference type="RefSeq" id="WP_345342592.1">
    <property type="nucleotide sequence ID" value="NZ_BAABFB010000022.1"/>
</dbReference>
<keyword evidence="6" id="KW-1185">Reference proteome</keyword>
<dbReference type="InterPro" id="IPR006119">
    <property type="entry name" value="Resolv_N"/>
</dbReference>
<dbReference type="CDD" id="cd00569">
    <property type="entry name" value="HTH_Hin_like"/>
    <property type="match status" value="1"/>
</dbReference>
<dbReference type="InterPro" id="IPR006120">
    <property type="entry name" value="Resolvase_HTH_dom"/>
</dbReference>
<evidence type="ECO:0000259" key="4">
    <source>
        <dbReference type="PROSITE" id="PS51736"/>
    </source>
</evidence>
<proteinExistence type="inferred from homology"/>
<dbReference type="CDD" id="cd03768">
    <property type="entry name" value="SR_ResInv"/>
    <property type="match status" value="1"/>
</dbReference>
<dbReference type="InterPro" id="IPR009057">
    <property type="entry name" value="Homeodomain-like_sf"/>
</dbReference>
<reference evidence="6" key="1">
    <citation type="journal article" date="2019" name="Int. J. Syst. Evol. Microbiol.">
        <title>The Global Catalogue of Microorganisms (GCM) 10K type strain sequencing project: providing services to taxonomists for standard genome sequencing and annotation.</title>
        <authorList>
            <consortium name="The Broad Institute Genomics Platform"/>
            <consortium name="The Broad Institute Genome Sequencing Center for Infectious Disease"/>
            <person name="Wu L."/>
            <person name="Ma J."/>
        </authorList>
    </citation>
    <scope>NUCLEOTIDE SEQUENCE [LARGE SCALE GENOMIC DNA]</scope>
    <source>
        <strain evidence="6">JCM 32206</strain>
    </source>
</reference>
<dbReference type="SMART" id="SM00857">
    <property type="entry name" value="Resolvase"/>
    <property type="match status" value="1"/>
</dbReference>
<dbReference type="Gene3D" id="3.40.50.1390">
    <property type="entry name" value="Resolvase, N-terminal catalytic domain"/>
    <property type="match status" value="1"/>
</dbReference>